<name>A0ABP1QLL4_9HEXA</name>
<keyword evidence="1" id="KW-0812">Transmembrane</keyword>
<gene>
    <name evidence="2" type="ORF">ODALV1_LOCUS12654</name>
</gene>
<sequence length="107" mass="12504">MVDQQIYKYAVSLKDGLPKRASVTQLMHCALNTRSLYTLSIFLFGKLINAWCIKRRNLYMYGNLLETGNQPKATEQKLFVRFHYPKKILQSNKKMKNRPPNLSLIPN</sequence>
<protein>
    <submittedName>
        <fullName evidence="2">Uncharacterized protein</fullName>
    </submittedName>
</protein>
<evidence type="ECO:0000313" key="3">
    <source>
        <dbReference type="Proteomes" id="UP001642540"/>
    </source>
</evidence>
<keyword evidence="1" id="KW-1133">Transmembrane helix</keyword>
<comment type="caution">
    <text evidence="2">The sequence shown here is derived from an EMBL/GenBank/DDBJ whole genome shotgun (WGS) entry which is preliminary data.</text>
</comment>
<proteinExistence type="predicted"/>
<accession>A0ABP1QLL4</accession>
<reference evidence="2 3" key="1">
    <citation type="submission" date="2024-08" db="EMBL/GenBank/DDBJ databases">
        <authorList>
            <person name="Cucini C."/>
            <person name="Frati F."/>
        </authorList>
    </citation>
    <scope>NUCLEOTIDE SEQUENCE [LARGE SCALE GENOMIC DNA]</scope>
</reference>
<dbReference type="EMBL" id="CAXLJM020000038">
    <property type="protein sequence ID" value="CAL8107379.1"/>
    <property type="molecule type" value="Genomic_DNA"/>
</dbReference>
<evidence type="ECO:0000256" key="1">
    <source>
        <dbReference type="SAM" id="Phobius"/>
    </source>
</evidence>
<feature type="transmembrane region" description="Helical" evidence="1">
    <location>
        <begin position="36"/>
        <end position="53"/>
    </location>
</feature>
<keyword evidence="1" id="KW-0472">Membrane</keyword>
<organism evidence="2 3">
    <name type="scientific">Orchesella dallaii</name>
    <dbReference type="NCBI Taxonomy" id="48710"/>
    <lineage>
        <taxon>Eukaryota</taxon>
        <taxon>Metazoa</taxon>
        <taxon>Ecdysozoa</taxon>
        <taxon>Arthropoda</taxon>
        <taxon>Hexapoda</taxon>
        <taxon>Collembola</taxon>
        <taxon>Entomobryomorpha</taxon>
        <taxon>Entomobryoidea</taxon>
        <taxon>Orchesellidae</taxon>
        <taxon>Orchesellinae</taxon>
        <taxon>Orchesella</taxon>
    </lineage>
</organism>
<evidence type="ECO:0000313" key="2">
    <source>
        <dbReference type="EMBL" id="CAL8107379.1"/>
    </source>
</evidence>
<keyword evidence="3" id="KW-1185">Reference proteome</keyword>
<dbReference type="Proteomes" id="UP001642540">
    <property type="component" value="Unassembled WGS sequence"/>
</dbReference>